<dbReference type="InterPro" id="IPR027417">
    <property type="entry name" value="P-loop_NTPase"/>
</dbReference>
<reference evidence="1 2" key="1">
    <citation type="submission" date="2020-04" db="EMBL/GenBank/DDBJ databases">
        <title>Whole-genome sequencing of Vibrio spp. from China reveals different genetic environments of blaCTX-M-14 among diverse lineages.</title>
        <authorList>
            <person name="Zheng Z."/>
            <person name="Ye L."/>
            <person name="Chen S."/>
        </authorList>
    </citation>
    <scope>NUCLEOTIDE SEQUENCE [LARGE SCALE GENOMIC DNA]</scope>
    <source>
        <strain evidence="1 2">Vb0574</strain>
    </source>
</reference>
<organism evidence="1 2">
    <name type="scientific">Vibrio parahaemolyticus</name>
    <dbReference type="NCBI Taxonomy" id="670"/>
    <lineage>
        <taxon>Bacteria</taxon>
        <taxon>Pseudomonadati</taxon>
        <taxon>Pseudomonadota</taxon>
        <taxon>Gammaproteobacteria</taxon>
        <taxon>Vibrionales</taxon>
        <taxon>Vibrionaceae</taxon>
        <taxon>Vibrio</taxon>
    </lineage>
</organism>
<dbReference type="Proteomes" id="UP000555836">
    <property type="component" value="Unassembled WGS sequence"/>
</dbReference>
<sequence>WLYWVRRVYPKKKLVKLENVLDAAGDTVVDKFDMVKPLNLHFTHFEDPRSWMDLPKRSVLLIDECQQYFPPRPTGSKVPA</sequence>
<gene>
    <name evidence="1" type="ORF">HKB21_13475</name>
</gene>
<protein>
    <submittedName>
        <fullName evidence="1">Zonular occludens toxin</fullName>
    </submittedName>
</protein>
<accession>A0A7Y0X6I9</accession>
<feature type="non-terminal residue" evidence="1">
    <location>
        <position position="80"/>
    </location>
</feature>
<dbReference type="EMBL" id="JABCLD010001308">
    <property type="protein sequence ID" value="NMU26629.1"/>
    <property type="molecule type" value="Genomic_DNA"/>
</dbReference>
<dbReference type="AlphaFoldDB" id="A0A7Y0X6I9"/>
<proteinExistence type="predicted"/>
<feature type="non-terminal residue" evidence="1">
    <location>
        <position position="1"/>
    </location>
</feature>
<name>A0A7Y0X6I9_VIBPH</name>
<comment type="caution">
    <text evidence="1">The sequence shown here is derived from an EMBL/GenBank/DDBJ whole genome shotgun (WGS) entry which is preliminary data.</text>
</comment>
<evidence type="ECO:0000313" key="1">
    <source>
        <dbReference type="EMBL" id="NMU26629.1"/>
    </source>
</evidence>
<evidence type="ECO:0000313" key="2">
    <source>
        <dbReference type="Proteomes" id="UP000555836"/>
    </source>
</evidence>
<dbReference type="Gene3D" id="3.40.50.300">
    <property type="entry name" value="P-loop containing nucleotide triphosphate hydrolases"/>
    <property type="match status" value="1"/>
</dbReference>